<dbReference type="Pfam" id="PF00106">
    <property type="entry name" value="adh_short"/>
    <property type="match status" value="1"/>
</dbReference>
<dbReference type="GO" id="GO:0016491">
    <property type="term" value="F:oxidoreductase activity"/>
    <property type="evidence" value="ECO:0007669"/>
    <property type="project" value="TreeGrafter"/>
</dbReference>
<reference evidence="3 4" key="1">
    <citation type="journal article" date="2018" name="Sci. Rep.">
        <title>Comparative genomics provides insights into the lifestyle and reveals functional heterogeneity of dark septate endophytic fungi.</title>
        <authorList>
            <person name="Knapp D.G."/>
            <person name="Nemeth J.B."/>
            <person name="Barry K."/>
            <person name="Hainaut M."/>
            <person name="Henrissat B."/>
            <person name="Johnson J."/>
            <person name="Kuo A."/>
            <person name="Lim J.H.P."/>
            <person name="Lipzen A."/>
            <person name="Nolan M."/>
            <person name="Ohm R.A."/>
            <person name="Tamas L."/>
            <person name="Grigoriev I.V."/>
            <person name="Spatafora J.W."/>
            <person name="Nagy L.G."/>
            <person name="Kovacs G.M."/>
        </authorList>
    </citation>
    <scope>NUCLEOTIDE SEQUENCE [LARGE SCALE GENOMIC DNA]</scope>
    <source>
        <strain evidence="3 4">DSE2036</strain>
    </source>
</reference>
<dbReference type="OrthoDB" id="7289984at2759"/>
<dbReference type="CDD" id="cd05325">
    <property type="entry name" value="carb_red_sniffer_like_SDR_c"/>
    <property type="match status" value="1"/>
</dbReference>
<dbReference type="InterPro" id="IPR002347">
    <property type="entry name" value="SDR_fam"/>
</dbReference>
<proteinExistence type="inferred from homology"/>
<protein>
    <submittedName>
        <fullName evidence="3">Short-chain dehydrogenase-like protein</fullName>
    </submittedName>
</protein>
<dbReference type="Proteomes" id="UP000244855">
    <property type="component" value="Unassembled WGS sequence"/>
</dbReference>
<gene>
    <name evidence="3" type="ORF">DM02DRAFT_599984</name>
</gene>
<dbReference type="PRINTS" id="PR00080">
    <property type="entry name" value="SDRFAMILY"/>
</dbReference>
<dbReference type="SUPFAM" id="SSF51735">
    <property type="entry name" value="NAD(P)-binding Rossmann-fold domains"/>
    <property type="match status" value="1"/>
</dbReference>
<dbReference type="PRINTS" id="PR00081">
    <property type="entry name" value="GDHRDH"/>
</dbReference>
<sequence>MATYFITGSSRGIGLALATLLASKSDVSKVFASARSETESVKNLVSESNKKVEFVKLDVVSQESIKEAVSQVEKSLGGKGLDVLVNNAGIMPWTQGGVEAMNDLDEVFKVNVVSVQNTTAAFLPLLKKGSLKKIVNISTTLGSIARAQTYSIMSVPAYKISKAALNMLTVQYALSLADDDFTVVALSPGWIKTDLGSANADLTVEEGTKAVYEAITRFSKEHNGKFFNVNVPGWEHAQGTNQYDGEELPW</sequence>
<dbReference type="GO" id="GO:0005737">
    <property type="term" value="C:cytoplasm"/>
    <property type="evidence" value="ECO:0007669"/>
    <property type="project" value="TreeGrafter"/>
</dbReference>
<dbReference type="EMBL" id="KZ805479">
    <property type="protein sequence ID" value="PVH95936.1"/>
    <property type="molecule type" value="Genomic_DNA"/>
</dbReference>
<accession>A0A2V1DCR5</accession>
<dbReference type="PANTHER" id="PTHR43544:SF36">
    <property type="entry name" value="CHAIN OXIDOREDUCTASE (CSGA), PUTATIVE (AFU_ORTHOLOGUE AFUA_4G00910)-RELATED"/>
    <property type="match status" value="1"/>
</dbReference>
<organism evidence="3 4">
    <name type="scientific">Periconia macrospinosa</name>
    <dbReference type="NCBI Taxonomy" id="97972"/>
    <lineage>
        <taxon>Eukaryota</taxon>
        <taxon>Fungi</taxon>
        <taxon>Dikarya</taxon>
        <taxon>Ascomycota</taxon>
        <taxon>Pezizomycotina</taxon>
        <taxon>Dothideomycetes</taxon>
        <taxon>Pleosporomycetidae</taxon>
        <taxon>Pleosporales</taxon>
        <taxon>Massarineae</taxon>
        <taxon>Periconiaceae</taxon>
        <taxon>Periconia</taxon>
    </lineage>
</organism>
<evidence type="ECO:0000256" key="2">
    <source>
        <dbReference type="RuleBase" id="RU000363"/>
    </source>
</evidence>
<keyword evidence="4" id="KW-1185">Reference proteome</keyword>
<dbReference type="Gene3D" id="3.40.50.720">
    <property type="entry name" value="NAD(P)-binding Rossmann-like Domain"/>
    <property type="match status" value="1"/>
</dbReference>
<dbReference type="PANTHER" id="PTHR43544">
    <property type="entry name" value="SHORT-CHAIN DEHYDROGENASE/REDUCTASE"/>
    <property type="match status" value="1"/>
</dbReference>
<dbReference type="AlphaFoldDB" id="A0A2V1DCR5"/>
<dbReference type="InterPro" id="IPR051468">
    <property type="entry name" value="Fungal_SecMetab_SDRs"/>
</dbReference>
<evidence type="ECO:0000313" key="4">
    <source>
        <dbReference type="Proteomes" id="UP000244855"/>
    </source>
</evidence>
<evidence type="ECO:0000313" key="3">
    <source>
        <dbReference type="EMBL" id="PVH95936.1"/>
    </source>
</evidence>
<comment type="similarity">
    <text evidence="1 2">Belongs to the short-chain dehydrogenases/reductases (SDR) family.</text>
</comment>
<evidence type="ECO:0000256" key="1">
    <source>
        <dbReference type="ARBA" id="ARBA00006484"/>
    </source>
</evidence>
<dbReference type="InterPro" id="IPR036291">
    <property type="entry name" value="NAD(P)-bd_dom_sf"/>
</dbReference>
<name>A0A2V1DCR5_9PLEO</name>